<dbReference type="Proteomes" id="UP001139447">
    <property type="component" value="Unassembled WGS sequence"/>
</dbReference>
<dbReference type="InterPro" id="IPR011711">
    <property type="entry name" value="GntR_C"/>
</dbReference>
<dbReference type="InterPro" id="IPR036390">
    <property type="entry name" value="WH_DNA-bd_sf"/>
</dbReference>
<keyword evidence="2" id="KW-0238">DNA-binding</keyword>
<dbReference type="PANTHER" id="PTHR43537">
    <property type="entry name" value="TRANSCRIPTIONAL REGULATOR, GNTR FAMILY"/>
    <property type="match status" value="1"/>
</dbReference>
<evidence type="ECO:0000256" key="2">
    <source>
        <dbReference type="ARBA" id="ARBA00023125"/>
    </source>
</evidence>
<dbReference type="InterPro" id="IPR036388">
    <property type="entry name" value="WH-like_DNA-bd_sf"/>
</dbReference>
<evidence type="ECO:0000256" key="3">
    <source>
        <dbReference type="ARBA" id="ARBA00023163"/>
    </source>
</evidence>
<reference evidence="5" key="1">
    <citation type="submission" date="2022-03" db="EMBL/GenBank/DDBJ databases">
        <authorList>
            <person name="Woo C.Y."/>
        </authorList>
    </citation>
    <scope>NUCLEOTIDE SEQUENCE</scope>
    <source>
        <strain evidence="5">CYS-02</strain>
    </source>
</reference>
<comment type="caution">
    <text evidence="5">The sequence shown here is derived from an EMBL/GenBank/DDBJ whole genome shotgun (WGS) entry which is preliminary data.</text>
</comment>
<organism evidence="5 6">
    <name type="scientific">Variovorax terrae</name>
    <dbReference type="NCBI Taxonomy" id="2923278"/>
    <lineage>
        <taxon>Bacteria</taxon>
        <taxon>Pseudomonadati</taxon>
        <taxon>Pseudomonadota</taxon>
        <taxon>Betaproteobacteria</taxon>
        <taxon>Burkholderiales</taxon>
        <taxon>Comamonadaceae</taxon>
        <taxon>Variovorax</taxon>
    </lineage>
</organism>
<dbReference type="PROSITE" id="PS50949">
    <property type="entry name" value="HTH_GNTR"/>
    <property type="match status" value="1"/>
</dbReference>
<dbReference type="RefSeq" id="WP_243306006.1">
    <property type="nucleotide sequence ID" value="NZ_JALGBI010000001.1"/>
</dbReference>
<dbReference type="InterPro" id="IPR000524">
    <property type="entry name" value="Tscrpt_reg_HTH_GntR"/>
</dbReference>
<dbReference type="InterPro" id="IPR008920">
    <property type="entry name" value="TF_FadR/GntR_C"/>
</dbReference>
<dbReference type="SMART" id="SM00345">
    <property type="entry name" value="HTH_GNTR"/>
    <property type="match status" value="1"/>
</dbReference>
<dbReference type="Pfam" id="PF00392">
    <property type="entry name" value="GntR"/>
    <property type="match status" value="1"/>
</dbReference>
<gene>
    <name evidence="5" type="ORF">MMF98_09345</name>
</gene>
<feature type="domain" description="HTH gntR-type" evidence="4">
    <location>
        <begin position="13"/>
        <end position="80"/>
    </location>
</feature>
<dbReference type="GO" id="GO:0003677">
    <property type="term" value="F:DNA binding"/>
    <property type="evidence" value="ECO:0007669"/>
    <property type="project" value="UniProtKB-KW"/>
</dbReference>
<dbReference type="CDD" id="cd07377">
    <property type="entry name" value="WHTH_GntR"/>
    <property type="match status" value="1"/>
</dbReference>
<dbReference type="GO" id="GO:0003700">
    <property type="term" value="F:DNA-binding transcription factor activity"/>
    <property type="evidence" value="ECO:0007669"/>
    <property type="project" value="InterPro"/>
</dbReference>
<evidence type="ECO:0000256" key="1">
    <source>
        <dbReference type="ARBA" id="ARBA00023015"/>
    </source>
</evidence>
<dbReference type="SUPFAM" id="SSF48008">
    <property type="entry name" value="GntR ligand-binding domain-like"/>
    <property type="match status" value="1"/>
</dbReference>
<sequence length="234" mass="25832">MENIVRIDEAKHGQLGEAVRHRIEQMVLTGAIPAGERINELQLATQLHISRGPLREALRTLEHAGLLVAVPNRGVFVKKVELADALHLYDVRAGLARVTGRLVAQHASREQLDQLRAIYQQMEEAVASDDIAGFYAGNLSFHSQLIAYAGNPRLTAMSESVRNELQLYLRDAVVGPARLRKSQAEHRQILEAIVDGDVERAAAAFEFHILAGKQRMLEYLGGRGEAVSPLRLAP</sequence>
<dbReference type="Gene3D" id="1.10.10.10">
    <property type="entry name" value="Winged helix-like DNA-binding domain superfamily/Winged helix DNA-binding domain"/>
    <property type="match status" value="1"/>
</dbReference>
<dbReference type="SMART" id="SM00895">
    <property type="entry name" value="FCD"/>
    <property type="match status" value="1"/>
</dbReference>
<keyword evidence="6" id="KW-1185">Reference proteome</keyword>
<dbReference type="SUPFAM" id="SSF46785">
    <property type="entry name" value="Winged helix' DNA-binding domain"/>
    <property type="match status" value="1"/>
</dbReference>
<dbReference type="AlphaFoldDB" id="A0A9X2AMJ4"/>
<evidence type="ECO:0000313" key="5">
    <source>
        <dbReference type="EMBL" id="MCJ0763414.1"/>
    </source>
</evidence>
<keyword evidence="3" id="KW-0804">Transcription</keyword>
<evidence type="ECO:0000259" key="4">
    <source>
        <dbReference type="PROSITE" id="PS50949"/>
    </source>
</evidence>
<keyword evidence="1" id="KW-0805">Transcription regulation</keyword>
<dbReference type="Gene3D" id="1.20.120.530">
    <property type="entry name" value="GntR ligand-binding domain-like"/>
    <property type="match status" value="1"/>
</dbReference>
<dbReference type="PANTHER" id="PTHR43537:SF49">
    <property type="entry name" value="TRANSCRIPTIONAL REGULATORY PROTEIN"/>
    <property type="match status" value="1"/>
</dbReference>
<proteinExistence type="predicted"/>
<dbReference type="EMBL" id="JALGBI010000001">
    <property type="protein sequence ID" value="MCJ0763414.1"/>
    <property type="molecule type" value="Genomic_DNA"/>
</dbReference>
<protein>
    <submittedName>
        <fullName evidence="5">FCD domain-containing protein</fullName>
    </submittedName>
</protein>
<dbReference type="Pfam" id="PF07729">
    <property type="entry name" value="FCD"/>
    <property type="match status" value="1"/>
</dbReference>
<name>A0A9X2AMJ4_9BURK</name>
<evidence type="ECO:0000313" key="6">
    <source>
        <dbReference type="Proteomes" id="UP001139447"/>
    </source>
</evidence>
<accession>A0A9X2AMJ4</accession>